<dbReference type="OrthoDB" id="1690807at2"/>
<dbReference type="RefSeq" id="WP_005215330.1">
    <property type="nucleotide sequence ID" value="NZ_KB291697.1"/>
</dbReference>
<name>L1Q5V5_9CLOT</name>
<dbReference type="HOGENOM" id="CLU_120084_3_1_9"/>
<accession>L1Q5V5</accession>
<dbReference type="AlphaFoldDB" id="L1Q5V5"/>
<dbReference type="InterPro" id="IPR015867">
    <property type="entry name" value="N-reg_PII/ATP_PRibTrfase_C"/>
</dbReference>
<dbReference type="PANTHER" id="PTHR41774">
    <property type="match status" value="1"/>
</dbReference>
<dbReference type="EMBL" id="AMEZ01000109">
    <property type="protein sequence ID" value="EKY23276.1"/>
    <property type="molecule type" value="Genomic_DNA"/>
</dbReference>
<dbReference type="PANTHER" id="PTHR41774:SF1">
    <property type="entry name" value="NGG1P INTERACTING FACTOR NIF3"/>
    <property type="match status" value="1"/>
</dbReference>
<dbReference type="InterPro" id="IPR036069">
    <property type="entry name" value="DUF34/NIF3_sf"/>
</dbReference>
<evidence type="ECO:0008006" key="3">
    <source>
        <dbReference type="Google" id="ProtNLM"/>
    </source>
</evidence>
<evidence type="ECO:0000313" key="2">
    <source>
        <dbReference type="Proteomes" id="UP000010420"/>
    </source>
</evidence>
<comment type="caution">
    <text evidence="1">The sequence shown here is derived from an EMBL/GenBank/DDBJ whole genome shotgun (WGS) entry which is preliminary data.</text>
</comment>
<dbReference type="PATRIC" id="fig|545697.3.peg.2894"/>
<dbReference type="Gene3D" id="3.30.70.120">
    <property type="match status" value="1"/>
</dbReference>
<proteinExistence type="predicted"/>
<organism evidence="1 2">
    <name type="scientific">Clostridium celatum DSM 1785</name>
    <dbReference type="NCBI Taxonomy" id="545697"/>
    <lineage>
        <taxon>Bacteria</taxon>
        <taxon>Bacillati</taxon>
        <taxon>Bacillota</taxon>
        <taxon>Clostridia</taxon>
        <taxon>Eubacteriales</taxon>
        <taxon>Clostridiaceae</taxon>
        <taxon>Clostridium</taxon>
    </lineage>
</organism>
<protein>
    <recommendedName>
        <fullName evidence="3">Cytochrome C biogenesis protein</fullName>
    </recommendedName>
</protein>
<reference evidence="1 2" key="1">
    <citation type="submission" date="2012-05" db="EMBL/GenBank/DDBJ databases">
        <authorList>
            <person name="Weinstock G."/>
            <person name="Sodergren E."/>
            <person name="Lobos E.A."/>
            <person name="Fulton L."/>
            <person name="Fulton R."/>
            <person name="Courtney L."/>
            <person name="Fronick C."/>
            <person name="O'Laughlin M."/>
            <person name="Godfrey J."/>
            <person name="Wilson R.M."/>
            <person name="Miner T."/>
            <person name="Farmer C."/>
            <person name="Delehaunty K."/>
            <person name="Cordes M."/>
            <person name="Minx P."/>
            <person name="Tomlinson C."/>
            <person name="Chen J."/>
            <person name="Wollam A."/>
            <person name="Pepin K.H."/>
            <person name="Bhonagiri V."/>
            <person name="Zhang X."/>
            <person name="Suruliraj S."/>
            <person name="Warren W."/>
            <person name="Mitreva M."/>
            <person name="Mardis E.R."/>
            <person name="Wilson R.K."/>
        </authorList>
    </citation>
    <scope>NUCLEOTIDE SEQUENCE [LARGE SCALE GENOMIC DNA]</scope>
    <source>
        <strain evidence="1 2">DSM 1785</strain>
    </source>
</reference>
<dbReference type="Proteomes" id="UP000010420">
    <property type="component" value="Unassembled WGS sequence"/>
</dbReference>
<dbReference type="SUPFAM" id="SSF102705">
    <property type="entry name" value="NIF3 (NGG1p interacting factor 3)-like"/>
    <property type="match status" value="1"/>
</dbReference>
<evidence type="ECO:0000313" key="1">
    <source>
        <dbReference type="EMBL" id="EKY23276.1"/>
    </source>
</evidence>
<gene>
    <name evidence="1" type="ORF">HMPREF0216_02946</name>
</gene>
<dbReference type="STRING" id="545697.HMPREF0216_02946"/>
<keyword evidence="2" id="KW-1185">Reference proteome</keyword>
<sequence length="110" mass="12547">MNFTEVKIEIYVPIEFVEVLRNGLNEIGACKIGDYDNCASITEVLGYWRSLDGANPYNGTIGEISEGKECKMEVRCKIEYVKNAIKVIKKVHPYEEPVYNIVPLLNNIFE</sequence>
<dbReference type="eggNOG" id="COG3323">
    <property type="taxonomic scope" value="Bacteria"/>
</dbReference>